<reference evidence="3 4" key="1">
    <citation type="submission" date="2024-11" db="EMBL/GenBank/DDBJ databases">
        <title>A near-complete genome assembly of Cinchona calisaya.</title>
        <authorList>
            <person name="Lian D.C."/>
            <person name="Zhao X.W."/>
            <person name="Wei L."/>
        </authorList>
    </citation>
    <scope>NUCLEOTIDE SEQUENCE [LARGE SCALE GENOMIC DNA]</scope>
    <source>
        <tissue evidence="3">Nenye</tissue>
    </source>
</reference>
<feature type="region of interest" description="Disordered" evidence="1">
    <location>
        <begin position="55"/>
        <end position="74"/>
    </location>
</feature>
<evidence type="ECO:0000256" key="2">
    <source>
        <dbReference type="SAM" id="SignalP"/>
    </source>
</evidence>
<keyword evidence="2" id="KW-0732">Signal</keyword>
<feature type="region of interest" description="Disordered" evidence="1">
    <location>
        <begin position="80"/>
        <end position="103"/>
    </location>
</feature>
<organism evidence="3 4">
    <name type="scientific">Cinchona calisaya</name>
    <dbReference type="NCBI Taxonomy" id="153742"/>
    <lineage>
        <taxon>Eukaryota</taxon>
        <taxon>Viridiplantae</taxon>
        <taxon>Streptophyta</taxon>
        <taxon>Embryophyta</taxon>
        <taxon>Tracheophyta</taxon>
        <taxon>Spermatophyta</taxon>
        <taxon>Magnoliopsida</taxon>
        <taxon>eudicotyledons</taxon>
        <taxon>Gunneridae</taxon>
        <taxon>Pentapetalae</taxon>
        <taxon>asterids</taxon>
        <taxon>lamiids</taxon>
        <taxon>Gentianales</taxon>
        <taxon>Rubiaceae</taxon>
        <taxon>Cinchonoideae</taxon>
        <taxon>Cinchoneae</taxon>
        <taxon>Cinchona</taxon>
    </lineage>
</organism>
<evidence type="ECO:0000313" key="4">
    <source>
        <dbReference type="Proteomes" id="UP001630127"/>
    </source>
</evidence>
<feature type="chain" id="PRO_5044834381" evidence="2">
    <location>
        <begin position="28"/>
        <end position="103"/>
    </location>
</feature>
<comment type="caution">
    <text evidence="3">The sequence shown here is derived from an EMBL/GenBank/DDBJ whole genome shotgun (WGS) entry which is preliminary data.</text>
</comment>
<sequence>MKAVFYYYLLSFLLIQELLICVPVATAARPVATADPAASSFDGHQLSYGVNNEVELRSLPSSPPPPKLNVPWRWRQVVPSPPPPPLSLESSTPPASLAPPPSP</sequence>
<keyword evidence="4" id="KW-1185">Reference proteome</keyword>
<gene>
    <name evidence="3" type="ORF">ACH5RR_019119</name>
</gene>
<feature type="signal peptide" evidence="2">
    <location>
        <begin position="1"/>
        <end position="27"/>
    </location>
</feature>
<evidence type="ECO:0000313" key="3">
    <source>
        <dbReference type="EMBL" id="KAL3520970.1"/>
    </source>
</evidence>
<dbReference type="AlphaFoldDB" id="A0ABD2ZNF8"/>
<dbReference type="Proteomes" id="UP001630127">
    <property type="component" value="Unassembled WGS sequence"/>
</dbReference>
<evidence type="ECO:0000256" key="1">
    <source>
        <dbReference type="SAM" id="MobiDB-lite"/>
    </source>
</evidence>
<protein>
    <submittedName>
        <fullName evidence="3">Uncharacterized protein</fullName>
    </submittedName>
</protein>
<proteinExistence type="predicted"/>
<name>A0ABD2ZNF8_9GENT</name>
<accession>A0ABD2ZNF8</accession>
<dbReference type="EMBL" id="JBJUIK010000008">
    <property type="protein sequence ID" value="KAL3520970.1"/>
    <property type="molecule type" value="Genomic_DNA"/>
</dbReference>